<dbReference type="PANTHER" id="PTHR12128:SF66">
    <property type="entry name" value="4-HYDROXY-2-OXOGLUTARATE ALDOLASE, MITOCHONDRIAL"/>
    <property type="match status" value="1"/>
</dbReference>
<feature type="binding site" evidence="12 15">
    <location>
        <position position="216"/>
    </location>
    <ligand>
        <name>pyruvate</name>
        <dbReference type="ChEBI" id="CHEBI:15361"/>
    </ligand>
</feature>
<name>Q2W478_PARM1</name>
<keyword evidence="10 12" id="KW-0704">Schiff base</keyword>
<dbReference type="InterPro" id="IPR005263">
    <property type="entry name" value="DapA"/>
</dbReference>
<dbReference type="GO" id="GO:0008840">
    <property type="term" value="F:4-hydroxy-tetrahydrodipicolinate synthase activity"/>
    <property type="evidence" value="ECO:0007669"/>
    <property type="project" value="UniProtKB-UniRule"/>
</dbReference>
<evidence type="ECO:0000256" key="6">
    <source>
        <dbReference type="ARBA" id="ARBA00022605"/>
    </source>
</evidence>
<feature type="site" description="Part of a proton relay during catalysis" evidence="12">
    <location>
        <position position="57"/>
    </location>
</feature>
<accession>Q2W478</accession>
<dbReference type="PROSITE" id="PS00665">
    <property type="entry name" value="DHDPS_1"/>
    <property type="match status" value="1"/>
</dbReference>
<dbReference type="HAMAP" id="MF_00418">
    <property type="entry name" value="DapA"/>
    <property type="match status" value="1"/>
</dbReference>
<dbReference type="AlphaFoldDB" id="Q2W478"/>
<dbReference type="InterPro" id="IPR020625">
    <property type="entry name" value="Schiff_base-form_aldolases_AS"/>
</dbReference>
<keyword evidence="8 12" id="KW-0457">Lysine biosynthesis</keyword>
<evidence type="ECO:0000256" key="7">
    <source>
        <dbReference type="ARBA" id="ARBA00022915"/>
    </source>
</evidence>
<evidence type="ECO:0000313" key="17">
    <source>
        <dbReference type="Proteomes" id="UP000007058"/>
    </source>
</evidence>
<dbReference type="SMART" id="SM01130">
    <property type="entry name" value="DHDPS"/>
    <property type="match status" value="1"/>
</dbReference>
<dbReference type="Gene3D" id="3.20.20.70">
    <property type="entry name" value="Aldolase class I"/>
    <property type="match status" value="1"/>
</dbReference>
<dbReference type="EC" id="4.3.3.7" evidence="4 12"/>
<evidence type="ECO:0000256" key="3">
    <source>
        <dbReference type="ARBA" id="ARBA00007592"/>
    </source>
</evidence>
<gene>
    <name evidence="12" type="primary">dapA</name>
    <name evidence="16" type="ordered locus">amb2543</name>
</gene>
<dbReference type="InterPro" id="IPR013785">
    <property type="entry name" value="Aldolase_TIM"/>
</dbReference>
<organism evidence="16 17">
    <name type="scientific">Paramagnetospirillum magneticum (strain ATCC 700264 / AMB-1)</name>
    <name type="common">Magnetospirillum magneticum</name>
    <dbReference type="NCBI Taxonomy" id="342108"/>
    <lineage>
        <taxon>Bacteria</taxon>
        <taxon>Pseudomonadati</taxon>
        <taxon>Pseudomonadota</taxon>
        <taxon>Alphaproteobacteria</taxon>
        <taxon>Rhodospirillales</taxon>
        <taxon>Magnetospirillaceae</taxon>
        <taxon>Paramagnetospirillum</taxon>
    </lineage>
</organism>
<comment type="subcellular location">
    <subcellularLocation>
        <location evidence="12">Cytoplasm</location>
    </subcellularLocation>
</comment>
<dbReference type="InterPro" id="IPR002220">
    <property type="entry name" value="DapA-like"/>
</dbReference>
<dbReference type="EMBL" id="AP007255">
    <property type="protein sequence ID" value="BAE51347.1"/>
    <property type="molecule type" value="Genomic_DNA"/>
</dbReference>
<proteinExistence type="inferred from homology"/>
<evidence type="ECO:0000256" key="5">
    <source>
        <dbReference type="ARBA" id="ARBA00022490"/>
    </source>
</evidence>
<dbReference type="HOGENOM" id="CLU_049343_7_1_5"/>
<evidence type="ECO:0000256" key="13">
    <source>
        <dbReference type="PIRNR" id="PIRNR001365"/>
    </source>
</evidence>
<comment type="similarity">
    <text evidence="3 12 13">Belongs to the DapA family.</text>
</comment>
<dbReference type="SUPFAM" id="SSF51569">
    <property type="entry name" value="Aldolase"/>
    <property type="match status" value="1"/>
</dbReference>
<evidence type="ECO:0000256" key="12">
    <source>
        <dbReference type="HAMAP-Rule" id="MF_00418"/>
    </source>
</evidence>
<feature type="active site" description="Schiff-base intermediate with substrate" evidence="12 14">
    <location>
        <position position="174"/>
    </location>
</feature>
<dbReference type="GO" id="GO:0005829">
    <property type="term" value="C:cytosol"/>
    <property type="evidence" value="ECO:0007669"/>
    <property type="project" value="TreeGrafter"/>
</dbReference>
<keyword evidence="5 12" id="KW-0963">Cytoplasm</keyword>
<evidence type="ECO:0000256" key="9">
    <source>
        <dbReference type="ARBA" id="ARBA00023239"/>
    </source>
</evidence>
<keyword evidence="7 12" id="KW-0220">Diaminopimelate biosynthesis</keyword>
<keyword evidence="6 12" id="KW-0028">Amino-acid biosynthesis</keyword>
<comment type="caution">
    <text evidence="12">Was originally thought to be a dihydrodipicolinate synthase (DHDPS), catalyzing the condensation of (S)-aspartate-beta-semialdehyde [(S)-ASA] and pyruvate to dihydrodipicolinate (DHDP). However, it was shown in E.coli that the product of the enzymatic reaction is not dihydrodipicolinate but in fact (4S)-4-hydroxy-2,3,4,5-tetrahydro-(2S)-dipicolinic acid (HTPA), and that the consecutive dehydration reaction leading to DHDP is not spontaneous but catalyzed by DapB.</text>
</comment>
<sequence>MSQALSTTPYGKTAMFKGSITALITPFRNGKVDEKAFQDLVAWQIAEGTHAVVPCGTTGESPTLSHDEHHRVVELCLEVARGKVPVIAGTGSNSTDEAVALTQHARKAGADAALVVAPYYNKPSQEGLFRHFEAIAKSVDIPIIVYNIPGRSVIDISVETFVRLSALPNIAGIKDATADLARPLRIRAALDERLCQLSGEDATAIAFNAQGGVGCISVTSNIAPKLCARMQNAWAAGDLATCNELNKILMPLHDALFCETSPAPVKYAASLLGKSAPDVRLPLVPASENARHRVEAAMKAAGLI</sequence>
<comment type="subunit">
    <text evidence="12">Homotetramer; dimer of dimers.</text>
</comment>
<comment type="pathway">
    <text evidence="2 12">Amino-acid biosynthesis; L-lysine biosynthesis via DAP pathway; (S)-tetrahydrodipicolinate from L-aspartate: step 3/4.</text>
</comment>
<keyword evidence="17" id="KW-1185">Reference proteome</keyword>
<comment type="catalytic activity">
    <reaction evidence="11 12">
        <text>L-aspartate 4-semialdehyde + pyruvate = (2S,4S)-4-hydroxy-2,3,4,5-tetrahydrodipicolinate + H2O + H(+)</text>
        <dbReference type="Rhea" id="RHEA:34171"/>
        <dbReference type="ChEBI" id="CHEBI:15361"/>
        <dbReference type="ChEBI" id="CHEBI:15377"/>
        <dbReference type="ChEBI" id="CHEBI:15378"/>
        <dbReference type="ChEBI" id="CHEBI:67139"/>
        <dbReference type="ChEBI" id="CHEBI:537519"/>
        <dbReference type="EC" id="4.3.3.7"/>
    </reaction>
</comment>
<comment type="function">
    <text evidence="1 12">Catalyzes the condensation of (S)-aspartate-beta-semialdehyde [(S)-ASA] and pyruvate to 4-hydroxy-tetrahydrodipicolinate (HTPA).</text>
</comment>
<feature type="binding site" evidence="12 15">
    <location>
        <position position="58"/>
    </location>
    <ligand>
        <name>pyruvate</name>
        <dbReference type="ChEBI" id="CHEBI:15361"/>
    </ligand>
</feature>
<reference evidence="16 17" key="1">
    <citation type="journal article" date="2005" name="DNA Res.">
        <title>Complete genome sequence of the facultative anaerobic magnetotactic bacterium Magnetospirillum sp. strain AMB-1.</title>
        <authorList>
            <person name="Matsunaga T."/>
            <person name="Okamura Y."/>
            <person name="Fukuda Y."/>
            <person name="Wahyudi A.T."/>
            <person name="Murase Y."/>
            <person name="Takeyama H."/>
        </authorList>
    </citation>
    <scope>NUCLEOTIDE SEQUENCE [LARGE SCALE GENOMIC DNA]</scope>
    <source>
        <strain evidence="17">ATCC 700264 / AMB-1</strain>
    </source>
</reference>
<evidence type="ECO:0000256" key="10">
    <source>
        <dbReference type="ARBA" id="ARBA00023270"/>
    </source>
</evidence>
<dbReference type="PRINTS" id="PR00146">
    <property type="entry name" value="DHPICSNTHASE"/>
</dbReference>
<evidence type="ECO:0000256" key="2">
    <source>
        <dbReference type="ARBA" id="ARBA00005120"/>
    </source>
</evidence>
<evidence type="ECO:0000256" key="15">
    <source>
        <dbReference type="PIRSR" id="PIRSR001365-2"/>
    </source>
</evidence>
<evidence type="ECO:0000256" key="1">
    <source>
        <dbReference type="ARBA" id="ARBA00003294"/>
    </source>
</evidence>
<dbReference type="PANTHER" id="PTHR12128">
    <property type="entry name" value="DIHYDRODIPICOLINATE SYNTHASE"/>
    <property type="match status" value="1"/>
</dbReference>
<dbReference type="InterPro" id="IPR020624">
    <property type="entry name" value="Schiff_base-form_aldolases_CS"/>
</dbReference>
<evidence type="ECO:0000256" key="14">
    <source>
        <dbReference type="PIRSR" id="PIRSR001365-1"/>
    </source>
</evidence>
<evidence type="ECO:0000256" key="8">
    <source>
        <dbReference type="ARBA" id="ARBA00023154"/>
    </source>
</evidence>
<evidence type="ECO:0000313" key="16">
    <source>
        <dbReference type="EMBL" id="BAE51347.1"/>
    </source>
</evidence>
<dbReference type="Proteomes" id="UP000007058">
    <property type="component" value="Chromosome"/>
</dbReference>
<dbReference type="STRING" id="342108.amb2543"/>
<evidence type="ECO:0000256" key="11">
    <source>
        <dbReference type="ARBA" id="ARBA00047836"/>
    </source>
</evidence>
<dbReference type="GO" id="GO:0009089">
    <property type="term" value="P:lysine biosynthetic process via diaminopimelate"/>
    <property type="evidence" value="ECO:0007669"/>
    <property type="project" value="UniProtKB-UniRule"/>
</dbReference>
<dbReference type="KEGG" id="mag:amb2543"/>
<dbReference type="GO" id="GO:0019877">
    <property type="term" value="P:diaminopimelate biosynthetic process"/>
    <property type="evidence" value="ECO:0007669"/>
    <property type="project" value="UniProtKB-UniRule"/>
</dbReference>
<dbReference type="UniPathway" id="UPA00034">
    <property type="reaction ID" value="UER00017"/>
</dbReference>
<feature type="active site" description="Proton donor/acceptor" evidence="12 14">
    <location>
        <position position="146"/>
    </location>
</feature>
<dbReference type="PROSITE" id="PS00666">
    <property type="entry name" value="DHDPS_2"/>
    <property type="match status" value="1"/>
</dbReference>
<keyword evidence="9 12" id="KW-0456">Lyase</keyword>
<evidence type="ECO:0000256" key="4">
    <source>
        <dbReference type="ARBA" id="ARBA00012086"/>
    </source>
</evidence>
<dbReference type="CDD" id="cd00950">
    <property type="entry name" value="DHDPS"/>
    <property type="match status" value="1"/>
</dbReference>
<feature type="site" description="Part of a proton relay during catalysis" evidence="12">
    <location>
        <position position="120"/>
    </location>
</feature>
<dbReference type="PIRSF" id="PIRSF001365">
    <property type="entry name" value="DHDPS"/>
    <property type="match status" value="1"/>
</dbReference>
<dbReference type="Pfam" id="PF00701">
    <property type="entry name" value="DHDPS"/>
    <property type="match status" value="1"/>
</dbReference>
<protein>
    <recommendedName>
        <fullName evidence="4 12">4-hydroxy-tetrahydrodipicolinate synthase</fullName>
        <shortName evidence="12">HTPA synthase</shortName>
        <ecNumber evidence="4 12">4.3.3.7</ecNumber>
    </recommendedName>
</protein>
<dbReference type="NCBIfam" id="TIGR00674">
    <property type="entry name" value="dapA"/>
    <property type="match status" value="1"/>
</dbReference>